<comment type="similarity">
    <text evidence="7">Belongs to the binding-protein-dependent transport system permease family.</text>
</comment>
<feature type="transmembrane region" description="Helical" evidence="7">
    <location>
        <begin position="257"/>
        <end position="279"/>
    </location>
</feature>
<feature type="domain" description="ABC transmembrane type-1" evidence="8">
    <location>
        <begin position="61"/>
        <end position="277"/>
    </location>
</feature>
<feature type="transmembrane region" description="Helical" evidence="7">
    <location>
        <begin position="429"/>
        <end position="448"/>
    </location>
</feature>
<keyword evidence="4 7" id="KW-0812">Transmembrane</keyword>
<gene>
    <name evidence="9" type="ORF">JM93_03964</name>
</gene>
<evidence type="ECO:0000256" key="2">
    <source>
        <dbReference type="ARBA" id="ARBA00022448"/>
    </source>
</evidence>
<keyword evidence="2 7" id="KW-0813">Transport</keyword>
<feature type="transmembrane region" description="Helical" evidence="7">
    <location>
        <begin position="198"/>
        <end position="221"/>
    </location>
</feature>
<dbReference type="OrthoDB" id="7852521at2"/>
<feature type="transmembrane region" description="Helical" evidence="7">
    <location>
        <begin position="306"/>
        <end position="331"/>
    </location>
</feature>
<feature type="transmembrane region" description="Helical" evidence="7">
    <location>
        <begin position="400"/>
        <end position="423"/>
    </location>
</feature>
<dbReference type="PANTHER" id="PTHR30183:SF6">
    <property type="entry name" value="INNER MEMBRANE ABC TRANSPORTER PERMEASE PROTEIN YNJC"/>
    <property type="match status" value="1"/>
</dbReference>
<dbReference type="InterPro" id="IPR035906">
    <property type="entry name" value="MetI-like_sf"/>
</dbReference>
<dbReference type="PROSITE" id="PS50928">
    <property type="entry name" value="ABC_TM1"/>
    <property type="match status" value="2"/>
</dbReference>
<comment type="caution">
    <text evidence="9">The sequence shown here is derived from an EMBL/GenBank/DDBJ whole genome shotgun (WGS) entry which is preliminary data.</text>
</comment>
<dbReference type="PANTHER" id="PTHR30183">
    <property type="entry name" value="MOLYBDENUM TRANSPORT SYSTEM PERMEASE PROTEIN MODB"/>
    <property type="match status" value="1"/>
</dbReference>
<dbReference type="InterPro" id="IPR000515">
    <property type="entry name" value="MetI-like"/>
</dbReference>
<feature type="transmembrane region" description="Helical" evidence="7">
    <location>
        <begin position="61"/>
        <end position="88"/>
    </location>
</feature>
<evidence type="ECO:0000256" key="1">
    <source>
        <dbReference type="ARBA" id="ARBA00004651"/>
    </source>
</evidence>
<organism evidence="9 10">
    <name type="scientific">Roseibium hamelinense</name>
    <dbReference type="NCBI Taxonomy" id="150831"/>
    <lineage>
        <taxon>Bacteria</taxon>
        <taxon>Pseudomonadati</taxon>
        <taxon>Pseudomonadota</taxon>
        <taxon>Alphaproteobacteria</taxon>
        <taxon>Hyphomicrobiales</taxon>
        <taxon>Stappiaceae</taxon>
        <taxon>Roseibium</taxon>
    </lineage>
</organism>
<feature type="transmembrane region" description="Helical" evidence="7">
    <location>
        <begin position="360"/>
        <end position="380"/>
    </location>
</feature>
<keyword evidence="6 7" id="KW-0472">Membrane</keyword>
<evidence type="ECO:0000256" key="6">
    <source>
        <dbReference type="ARBA" id="ARBA00023136"/>
    </source>
</evidence>
<feature type="domain" description="ABC transmembrane type-1" evidence="8">
    <location>
        <begin position="361"/>
        <end position="549"/>
    </location>
</feature>
<evidence type="ECO:0000313" key="10">
    <source>
        <dbReference type="Proteomes" id="UP000320593"/>
    </source>
</evidence>
<dbReference type="EMBL" id="VLLF01000011">
    <property type="protein sequence ID" value="TWI80750.1"/>
    <property type="molecule type" value="Genomic_DNA"/>
</dbReference>
<accession>A0A562SJ29</accession>
<dbReference type="Gene3D" id="1.10.3720.10">
    <property type="entry name" value="MetI-like"/>
    <property type="match status" value="2"/>
</dbReference>
<proteinExistence type="inferred from homology"/>
<dbReference type="CDD" id="cd06261">
    <property type="entry name" value="TM_PBP2"/>
    <property type="match status" value="1"/>
</dbReference>
<dbReference type="SUPFAM" id="SSF161098">
    <property type="entry name" value="MetI-like"/>
    <property type="match status" value="2"/>
</dbReference>
<evidence type="ECO:0000256" key="5">
    <source>
        <dbReference type="ARBA" id="ARBA00022989"/>
    </source>
</evidence>
<feature type="transmembrane region" description="Helical" evidence="7">
    <location>
        <begin position="12"/>
        <end position="41"/>
    </location>
</feature>
<dbReference type="GO" id="GO:0055085">
    <property type="term" value="P:transmembrane transport"/>
    <property type="evidence" value="ECO:0007669"/>
    <property type="project" value="InterPro"/>
</dbReference>
<evidence type="ECO:0000313" key="9">
    <source>
        <dbReference type="EMBL" id="TWI80750.1"/>
    </source>
</evidence>
<evidence type="ECO:0000256" key="7">
    <source>
        <dbReference type="RuleBase" id="RU363032"/>
    </source>
</evidence>
<feature type="transmembrane region" description="Helical" evidence="7">
    <location>
        <begin position="486"/>
        <end position="510"/>
    </location>
</feature>
<comment type="subcellular location">
    <subcellularLocation>
        <location evidence="1 7">Cell membrane</location>
        <topology evidence="1 7">Multi-pass membrane protein</topology>
    </subcellularLocation>
</comment>
<dbReference type="RefSeq" id="WP_145346893.1">
    <property type="nucleotide sequence ID" value="NZ_SMLY01000077.1"/>
</dbReference>
<evidence type="ECO:0000256" key="4">
    <source>
        <dbReference type="ARBA" id="ARBA00022692"/>
    </source>
</evidence>
<keyword evidence="5 7" id="KW-1133">Transmembrane helix</keyword>
<name>A0A562SJ29_9HYPH</name>
<feature type="transmembrane region" description="Helical" evidence="7">
    <location>
        <begin position="530"/>
        <end position="556"/>
    </location>
</feature>
<dbReference type="Pfam" id="PF00528">
    <property type="entry name" value="BPD_transp_1"/>
    <property type="match status" value="1"/>
</dbReference>
<feature type="transmembrane region" description="Helical" evidence="7">
    <location>
        <begin position="109"/>
        <end position="132"/>
    </location>
</feature>
<sequence>MQKPQPTRPDWVSASVVLLLSAPVAVGLAGTLLPAAGFLPALGGHQVSLTPVRDLLEAPAIWTSAALSAGTGLAATALSLLVVLLFVATLHGTRPFGVLSRLMSPLLSVPHAAAAFGLAFLIAPSGFLVRLFSPWATGFERPPDLLILNDPLGLAMTFGLVIKEVPFLFLMALAALPQTNADQLSKAAQNLGYSKTSAFFRVVLPVLYPQIRLPIIAVLAYSTSVVDVAQILGPTTPAPLAPRILGWMADPDPAMRFQASAGAVLQCLLSGGAILLWLAGERVVRGLLQASTLRGKRRRREHTARCIGFILTAGTVFPAILGLAVLGLWSISKGWWFPSALPSGFTISHWADLGKTGTEVIWQTLVIAVSVTLVCLILVISVLESRTRMKPSGDGTLRKLVFVPLLIPQVSFLFGLQILSVLVGIDGSLLGVAMAHAIFVLPYMYLAFADPWNHLDPRYQQVAMSFGASKWKVLFRIRLPLLMRPLLVTLAIGIAVSVGQYLPTIMIGAGRVTTVTTESLALSSGGNRSLIAVYGMLQLLLPLMFFAAAAIIPALLHRDRSGLRV</sequence>
<evidence type="ECO:0000256" key="3">
    <source>
        <dbReference type="ARBA" id="ARBA00022475"/>
    </source>
</evidence>
<reference evidence="9 10" key="1">
    <citation type="submission" date="2019-07" db="EMBL/GenBank/DDBJ databases">
        <title>Genomic Encyclopedia of Archaeal and Bacterial Type Strains, Phase II (KMG-II): from individual species to whole genera.</title>
        <authorList>
            <person name="Goeker M."/>
        </authorList>
    </citation>
    <scope>NUCLEOTIDE SEQUENCE [LARGE SCALE GENOMIC DNA]</scope>
    <source>
        <strain evidence="9 10">ATCC BAA-252</strain>
    </source>
</reference>
<keyword evidence="3" id="KW-1003">Cell membrane</keyword>
<keyword evidence="10" id="KW-1185">Reference proteome</keyword>
<dbReference type="AlphaFoldDB" id="A0A562SJ29"/>
<protein>
    <submittedName>
        <fullName evidence="9">Putative thiamine transport system permease protein</fullName>
    </submittedName>
</protein>
<evidence type="ECO:0000259" key="8">
    <source>
        <dbReference type="PROSITE" id="PS50928"/>
    </source>
</evidence>
<dbReference type="GO" id="GO:0005886">
    <property type="term" value="C:plasma membrane"/>
    <property type="evidence" value="ECO:0007669"/>
    <property type="project" value="UniProtKB-SubCell"/>
</dbReference>
<dbReference type="Proteomes" id="UP000320593">
    <property type="component" value="Unassembled WGS sequence"/>
</dbReference>
<feature type="transmembrane region" description="Helical" evidence="7">
    <location>
        <begin position="152"/>
        <end position="177"/>
    </location>
</feature>